<evidence type="ECO:0000259" key="2">
    <source>
        <dbReference type="Pfam" id="PF03372"/>
    </source>
</evidence>
<reference evidence="3" key="1">
    <citation type="submission" date="2021-07" db="EMBL/GenBank/DDBJ databases">
        <title>Draft genome of Mortierella alpina, strain LL118, isolated from an aspen leaf litter sample.</title>
        <authorList>
            <person name="Yang S."/>
            <person name="Vinatzer B.A."/>
        </authorList>
    </citation>
    <scope>NUCLEOTIDE SEQUENCE</scope>
    <source>
        <strain evidence="3">LL118</strain>
    </source>
</reference>
<dbReference type="SUPFAM" id="SSF56219">
    <property type="entry name" value="DNase I-like"/>
    <property type="match status" value="1"/>
</dbReference>
<sequence>MASTLQMAVPATAPIDIQPSFSSTTTSGPPSPSSGKAIAMAESPADSGYESSWPSLSEAAAWSPPPGQRRRAELHCSSPDYGTLNSYDKEPSPLPQHNPRLHRDIHENSSSNKDQKLAQQASQQQKARQGKGQRRRARTQAYHAKRLAHLQTMAPLVDFGSPLMEDDEQCLEPAIPLSLIPRGWLYEDASPSIADDILIALPKRSWVYDSTNPVSMCAKSFVVMSWNLLSPRLCHPSRLDVGCEPAFLDWSYRKESILNQIAFTDADIICLQELELKDYEEYFSPHLSRLGFRSIHAYKMNVYEMRDGCAIFYRDNRFKLLNEHVLRFNQVELDDDNVKRPSLARDTAIRFNLFHNLAIVALFENRRTKRQVQVATTHLLADPAFPDAKMLQTAILTSKLEELKEVAVKTASEAASATTPTTEGGASGVGLASKHRPQHIPTILAGDFNSLPDSSVVQFLKTGQVDTCNFGGNDFGRFTRAHSKHFYHYLGLDDSYKTSTLPFTNATRQFQGIIDYLLYDPSSLGLVGFLDHLEPEPSSWTSTVSETCKSSNSGSCPTSTQTASSLHGNSSSDLDSEIEHDTVSSTTSSLSTRGKKKAKRATKKISLLDFSKLFDSSTSASTCEITTKQADNDSGGTRSLMPTALPSQHFPSDHIPLWQ</sequence>
<dbReference type="InterPro" id="IPR036691">
    <property type="entry name" value="Endo/exonu/phosph_ase_sf"/>
</dbReference>
<dbReference type="InterPro" id="IPR005135">
    <property type="entry name" value="Endo/exonuclease/phosphatase"/>
</dbReference>
<evidence type="ECO:0000313" key="3">
    <source>
        <dbReference type="EMBL" id="KAG9324507.1"/>
    </source>
</evidence>
<feature type="compositionally biased region" description="Basic residues" evidence="1">
    <location>
        <begin position="128"/>
        <end position="140"/>
    </location>
</feature>
<gene>
    <name evidence="3" type="ORF">KVV02_006101</name>
</gene>
<proteinExistence type="predicted"/>
<name>A0A9P8A8Z9_MORAP</name>
<dbReference type="PANTHER" id="PTHR12121:SF36">
    <property type="entry name" value="ENDONUCLEASE_EXONUCLEASE_PHOSPHATASE DOMAIN-CONTAINING PROTEIN"/>
    <property type="match status" value="1"/>
</dbReference>
<feature type="compositionally biased region" description="Low complexity" evidence="1">
    <location>
        <begin position="583"/>
        <end position="592"/>
    </location>
</feature>
<feature type="region of interest" description="Disordered" evidence="1">
    <location>
        <begin position="541"/>
        <end position="595"/>
    </location>
</feature>
<dbReference type="InterPro" id="IPR050410">
    <property type="entry name" value="CCR4/nocturin_mRNA_transcr"/>
</dbReference>
<feature type="domain" description="Endonuclease/exonuclease/phosphatase" evidence="2">
    <location>
        <begin position="224"/>
        <end position="538"/>
    </location>
</feature>
<feature type="compositionally biased region" description="Polar residues" evidence="1">
    <location>
        <begin position="627"/>
        <end position="637"/>
    </location>
</feature>
<feature type="compositionally biased region" description="Low complexity" evidence="1">
    <location>
        <begin position="19"/>
        <end position="28"/>
    </location>
</feature>
<feature type="region of interest" description="Disordered" evidence="1">
    <location>
        <begin position="1"/>
        <end position="140"/>
    </location>
</feature>
<dbReference type="Gene3D" id="3.60.10.10">
    <property type="entry name" value="Endonuclease/exonuclease/phosphatase"/>
    <property type="match status" value="1"/>
</dbReference>
<accession>A0A9P8A8Z9</accession>
<protein>
    <recommendedName>
        <fullName evidence="2">Endonuclease/exonuclease/phosphatase domain-containing protein</fullName>
    </recommendedName>
</protein>
<feature type="compositionally biased region" description="Polar residues" evidence="1">
    <location>
        <begin position="541"/>
        <end position="573"/>
    </location>
</feature>
<dbReference type="GO" id="GO:0000175">
    <property type="term" value="F:3'-5'-RNA exonuclease activity"/>
    <property type="evidence" value="ECO:0007669"/>
    <property type="project" value="TreeGrafter"/>
</dbReference>
<dbReference type="Proteomes" id="UP000717515">
    <property type="component" value="Unassembled WGS sequence"/>
</dbReference>
<dbReference type="AlphaFoldDB" id="A0A9P8A8Z9"/>
<evidence type="ECO:0000313" key="4">
    <source>
        <dbReference type="Proteomes" id="UP000717515"/>
    </source>
</evidence>
<organism evidence="3 4">
    <name type="scientific">Mortierella alpina</name>
    <name type="common">Oleaginous fungus</name>
    <name type="synonym">Mortierella renispora</name>
    <dbReference type="NCBI Taxonomy" id="64518"/>
    <lineage>
        <taxon>Eukaryota</taxon>
        <taxon>Fungi</taxon>
        <taxon>Fungi incertae sedis</taxon>
        <taxon>Mucoromycota</taxon>
        <taxon>Mortierellomycotina</taxon>
        <taxon>Mortierellomycetes</taxon>
        <taxon>Mortierellales</taxon>
        <taxon>Mortierellaceae</taxon>
        <taxon>Mortierella</taxon>
    </lineage>
</organism>
<feature type="region of interest" description="Disordered" evidence="1">
    <location>
        <begin position="627"/>
        <end position="659"/>
    </location>
</feature>
<evidence type="ECO:0000256" key="1">
    <source>
        <dbReference type="SAM" id="MobiDB-lite"/>
    </source>
</evidence>
<dbReference type="PANTHER" id="PTHR12121">
    <property type="entry name" value="CARBON CATABOLITE REPRESSOR PROTEIN 4"/>
    <property type="match status" value="1"/>
</dbReference>
<dbReference type="Pfam" id="PF03372">
    <property type="entry name" value="Exo_endo_phos"/>
    <property type="match status" value="1"/>
</dbReference>
<dbReference type="EMBL" id="JAIFTL010000065">
    <property type="protein sequence ID" value="KAG9324507.1"/>
    <property type="molecule type" value="Genomic_DNA"/>
</dbReference>
<comment type="caution">
    <text evidence="3">The sequence shown here is derived from an EMBL/GenBank/DDBJ whole genome shotgun (WGS) entry which is preliminary data.</text>
</comment>
<feature type="compositionally biased region" description="Low complexity" evidence="1">
    <location>
        <begin position="117"/>
        <end position="127"/>
    </location>
</feature>